<name>A0A2S5KMH2_9PROT</name>
<proteinExistence type="predicted"/>
<keyword evidence="1" id="KW-0812">Transmembrane</keyword>
<feature type="transmembrane region" description="Helical" evidence="1">
    <location>
        <begin position="22"/>
        <end position="42"/>
    </location>
</feature>
<evidence type="ECO:0000313" key="2">
    <source>
        <dbReference type="EMBL" id="PPC75912.1"/>
    </source>
</evidence>
<dbReference type="AlphaFoldDB" id="A0A2S5KMH2"/>
<dbReference type="Proteomes" id="UP000238196">
    <property type="component" value="Unassembled WGS sequence"/>
</dbReference>
<evidence type="ECO:0000256" key="1">
    <source>
        <dbReference type="SAM" id="Phobius"/>
    </source>
</evidence>
<dbReference type="PANTHER" id="PTHR28026">
    <property type="entry name" value="DUF962 DOMAIN PROTEIN (AFU_ORTHOLOGUE AFUA_8G05310)"/>
    <property type="match status" value="1"/>
</dbReference>
<gene>
    <name evidence="2" type="ORF">C4K68_18065</name>
</gene>
<feature type="transmembrane region" description="Helical" evidence="1">
    <location>
        <begin position="97"/>
        <end position="117"/>
    </location>
</feature>
<dbReference type="PANTHER" id="PTHR28026:SF9">
    <property type="entry name" value="2-HYDROXY-PALMITIC ACID DIOXYGENASE MPO1"/>
    <property type="match status" value="1"/>
</dbReference>
<protein>
    <recommendedName>
        <fullName evidence="4">DUF962 domain-containing protein</fullName>
    </recommendedName>
</protein>
<dbReference type="EMBL" id="PRLP01000061">
    <property type="protein sequence ID" value="PPC75912.1"/>
    <property type="molecule type" value="Genomic_DNA"/>
</dbReference>
<dbReference type="Pfam" id="PF06127">
    <property type="entry name" value="Mpo1-like"/>
    <property type="match status" value="1"/>
</dbReference>
<evidence type="ECO:0000313" key="3">
    <source>
        <dbReference type="Proteomes" id="UP000238196"/>
    </source>
</evidence>
<evidence type="ECO:0008006" key="4">
    <source>
        <dbReference type="Google" id="ProtNLM"/>
    </source>
</evidence>
<organism evidence="2 3">
    <name type="scientific">Proteobacteria bacterium 228</name>
    <dbReference type="NCBI Taxonomy" id="2083153"/>
    <lineage>
        <taxon>Bacteria</taxon>
        <taxon>Pseudomonadati</taxon>
        <taxon>Pseudomonadota</taxon>
    </lineage>
</organism>
<reference evidence="2 3" key="1">
    <citation type="submission" date="2018-02" db="EMBL/GenBank/DDBJ databases">
        <title>novel marine gammaproteobacteria from coastal saline agro ecosystem.</title>
        <authorList>
            <person name="Krishnan R."/>
            <person name="Ramesh Kumar N."/>
        </authorList>
    </citation>
    <scope>NUCLEOTIDE SEQUENCE [LARGE SCALE GENOMIC DNA]</scope>
    <source>
        <strain evidence="2 3">228</strain>
    </source>
</reference>
<comment type="caution">
    <text evidence="2">The sequence shown here is derived from an EMBL/GenBank/DDBJ whole genome shotgun (WGS) entry which is preliminary data.</text>
</comment>
<feature type="transmembrane region" description="Helical" evidence="1">
    <location>
        <begin position="72"/>
        <end position="91"/>
    </location>
</feature>
<dbReference type="OrthoDB" id="5293922at2"/>
<keyword evidence="1" id="KW-1133">Transmembrane helix</keyword>
<dbReference type="GO" id="GO:0046521">
    <property type="term" value="P:sphingoid catabolic process"/>
    <property type="evidence" value="ECO:0007669"/>
    <property type="project" value="TreeGrafter"/>
</dbReference>
<sequence length="150" mass="17206">MRSLTQWMSLYGESHQHPTNKLIHWMAVPGIFFCVVALLWSLPTPWQQTEMNWATLATLPAALFYLRLSRPLGIAMCLFMGMCLMLCHWLSATAPLLYVATGLFVVLWIAQFVGHAVEGKRPSFFTDLQFLLIGPAWLMQRILRQLRIPT</sequence>
<keyword evidence="1" id="KW-0472">Membrane</keyword>
<accession>A0A2S5KMH2</accession>
<dbReference type="GO" id="GO:0016020">
    <property type="term" value="C:membrane"/>
    <property type="evidence" value="ECO:0007669"/>
    <property type="project" value="GOC"/>
</dbReference>
<dbReference type="InterPro" id="IPR009305">
    <property type="entry name" value="Mpo1-like"/>
</dbReference>